<keyword evidence="1" id="KW-0472">Membrane</keyword>
<evidence type="ECO:0000313" key="2">
    <source>
        <dbReference type="EMBL" id="CAJ0885134.1"/>
    </source>
</evidence>
<feature type="transmembrane region" description="Helical" evidence="1">
    <location>
        <begin position="70"/>
        <end position="91"/>
    </location>
</feature>
<keyword evidence="1" id="KW-1133">Transmembrane helix</keyword>
<dbReference type="EMBL" id="OY288114">
    <property type="protein sequence ID" value="CAJ0885134.1"/>
    <property type="molecule type" value="Genomic_DNA"/>
</dbReference>
<name>A0AA48M286_9ZZZZ</name>
<reference evidence="2" key="1">
    <citation type="submission" date="2023-07" db="EMBL/GenBank/DDBJ databases">
        <authorList>
            <person name="Pelsma A.J. K."/>
        </authorList>
    </citation>
    <scope>NUCLEOTIDE SEQUENCE</scope>
</reference>
<organism evidence="2">
    <name type="scientific">freshwater sediment metagenome</name>
    <dbReference type="NCBI Taxonomy" id="556182"/>
    <lineage>
        <taxon>unclassified sequences</taxon>
        <taxon>metagenomes</taxon>
        <taxon>ecological metagenomes</taxon>
    </lineage>
</organism>
<sequence>MRSSLRELIVAVFSGAPSPQAAQTYSAQLTALISIYICLVAVFLIGLYIRRAKRTEGLLVEQRLFKIWMARSLIFAILMIIASLVFFYFSID</sequence>
<proteinExistence type="predicted"/>
<gene>
    <name evidence="2" type="ORF">AMST5_03587</name>
</gene>
<feature type="transmembrane region" description="Helical" evidence="1">
    <location>
        <begin position="31"/>
        <end position="49"/>
    </location>
</feature>
<evidence type="ECO:0000256" key="1">
    <source>
        <dbReference type="SAM" id="Phobius"/>
    </source>
</evidence>
<keyword evidence="1" id="KW-0812">Transmembrane</keyword>
<accession>A0AA48M286</accession>
<protein>
    <submittedName>
        <fullName evidence="2">Uncharacterized protein</fullName>
    </submittedName>
</protein>
<dbReference type="AlphaFoldDB" id="A0AA48M286"/>